<dbReference type="SUPFAM" id="SSF51338">
    <property type="entry name" value="Composite domain of metallo-dependent hydrolases"/>
    <property type="match status" value="1"/>
</dbReference>
<dbReference type="NCBIfam" id="TIGR01224">
    <property type="entry name" value="hutI"/>
    <property type="match status" value="1"/>
</dbReference>
<evidence type="ECO:0000256" key="5">
    <source>
        <dbReference type="ARBA" id="ARBA00013406"/>
    </source>
</evidence>
<feature type="domain" description="Amidohydrolase-related" evidence="11">
    <location>
        <begin position="78"/>
        <end position="333"/>
    </location>
</feature>
<dbReference type="InterPro" id="IPR011059">
    <property type="entry name" value="Metal-dep_hydrolase_composite"/>
</dbReference>
<dbReference type="PANTHER" id="PTHR42752:SF1">
    <property type="entry name" value="IMIDAZOLONEPROPIONASE-RELATED"/>
    <property type="match status" value="1"/>
</dbReference>
<dbReference type="InterPro" id="IPR032466">
    <property type="entry name" value="Metal_Hydrolase"/>
</dbReference>
<dbReference type="GO" id="GO:0046872">
    <property type="term" value="F:metal ion binding"/>
    <property type="evidence" value="ECO:0007669"/>
    <property type="project" value="UniProtKB-KW"/>
</dbReference>
<dbReference type="Gene3D" id="3.20.20.140">
    <property type="entry name" value="Metal-dependent hydrolases"/>
    <property type="match status" value="1"/>
</dbReference>
<dbReference type="EMBL" id="JAOPGA020001403">
    <property type="protein sequence ID" value="KAL0488084.1"/>
    <property type="molecule type" value="Genomic_DNA"/>
</dbReference>
<evidence type="ECO:0000259" key="11">
    <source>
        <dbReference type="Pfam" id="PF01979"/>
    </source>
</evidence>
<evidence type="ECO:0000256" key="10">
    <source>
        <dbReference type="ARBA" id="ARBA00023004"/>
    </source>
</evidence>
<dbReference type="InterPro" id="IPR006680">
    <property type="entry name" value="Amidohydro-rel"/>
</dbReference>
<evidence type="ECO:0000313" key="13">
    <source>
        <dbReference type="Proteomes" id="UP001431209"/>
    </source>
</evidence>
<gene>
    <name evidence="12" type="ORF">AKO1_015256</name>
</gene>
<dbReference type="AlphaFoldDB" id="A0AAW2ZHC9"/>
<dbReference type="GO" id="GO:0019556">
    <property type="term" value="P:L-histidine catabolic process to glutamate and formamide"/>
    <property type="evidence" value="ECO:0007669"/>
    <property type="project" value="InterPro"/>
</dbReference>
<dbReference type="FunFam" id="3.20.20.140:FF:000007">
    <property type="entry name" value="Imidazolonepropionase"/>
    <property type="match status" value="1"/>
</dbReference>
<sequence>MHYKCRIRNAAQLVTVCRNGERVKCGKEQSNVEIIEDGCIIIGTDGLIVAVGTTADLEKAYPNSNTFETDIDATGKSVIPGLVDSHTHPVWTGDRTHEFAMKLNGATYMDIHKQGGGIGYTVRHVRESSEEELKTLLVKRLKTMISNGSTLVECKSGYGLNLEAEIKMLKVIHEVKQDDLPDTVSNYLGAHSVPKDKKLQEYTQEILTQHIPKLKQLIDDKVISPTLVDVFHEKGVFESEETSAILRAAKDIGLSINFHGDELHAMNSAELAAQVGALAVSHLECISDQGITDMANNQIVATLLPTTAYVLRIHYPPARKMIDQQVPVALASDFNPNAH</sequence>
<dbReference type="InterPro" id="IPR005920">
    <property type="entry name" value="HutI"/>
</dbReference>
<evidence type="ECO:0000256" key="3">
    <source>
        <dbReference type="ARBA" id="ARBA00008002"/>
    </source>
</evidence>
<dbReference type="Pfam" id="PF01979">
    <property type="entry name" value="Amidohydro_1"/>
    <property type="match status" value="1"/>
</dbReference>
<organism evidence="12 13">
    <name type="scientific">Acrasis kona</name>
    <dbReference type="NCBI Taxonomy" id="1008807"/>
    <lineage>
        <taxon>Eukaryota</taxon>
        <taxon>Discoba</taxon>
        <taxon>Heterolobosea</taxon>
        <taxon>Tetramitia</taxon>
        <taxon>Eutetramitia</taxon>
        <taxon>Acrasidae</taxon>
        <taxon>Acrasis</taxon>
    </lineage>
</organism>
<name>A0AAW2ZHC9_9EUKA</name>
<evidence type="ECO:0000256" key="9">
    <source>
        <dbReference type="ARBA" id="ARBA00022833"/>
    </source>
</evidence>
<evidence type="ECO:0000256" key="7">
    <source>
        <dbReference type="ARBA" id="ARBA00022801"/>
    </source>
</evidence>
<evidence type="ECO:0000313" key="12">
    <source>
        <dbReference type="EMBL" id="KAL0488084.1"/>
    </source>
</evidence>
<keyword evidence="7" id="KW-0378">Hydrolase</keyword>
<dbReference type="PANTHER" id="PTHR42752">
    <property type="entry name" value="IMIDAZOLONEPROPIONASE"/>
    <property type="match status" value="1"/>
</dbReference>
<evidence type="ECO:0000256" key="8">
    <source>
        <dbReference type="ARBA" id="ARBA00022808"/>
    </source>
</evidence>
<dbReference type="GO" id="GO:0050480">
    <property type="term" value="F:imidazolonepropionase activity"/>
    <property type="evidence" value="ECO:0007669"/>
    <property type="project" value="UniProtKB-EC"/>
</dbReference>
<keyword evidence="13" id="KW-1185">Reference proteome</keyword>
<comment type="caution">
    <text evidence="12">The sequence shown here is derived from an EMBL/GenBank/DDBJ whole genome shotgun (WGS) entry which is preliminary data.</text>
</comment>
<keyword evidence="8" id="KW-0369">Histidine metabolism</keyword>
<keyword evidence="9" id="KW-0862">Zinc</keyword>
<reference evidence="12 13" key="1">
    <citation type="submission" date="2024-03" db="EMBL/GenBank/DDBJ databases">
        <title>The Acrasis kona genome and developmental transcriptomes reveal deep origins of eukaryotic multicellular pathways.</title>
        <authorList>
            <person name="Sheikh S."/>
            <person name="Fu C.-J."/>
            <person name="Brown M.W."/>
            <person name="Baldauf S.L."/>
        </authorList>
    </citation>
    <scope>NUCLEOTIDE SEQUENCE [LARGE SCALE GENOMIC DNA]</scope>
    <source>
        <strain evidence="12 13">ATCC MYA-3509</strain>
    </source>
</reference>
<keyword evidence="6" id="KW-0479">Metal-binding</keyword>
<dbReference type="EC" id="3.5.2.7" evidence="4"/>
<protein>
    <recommendedName>
        <fullName evidence="5">Probable imidazolonepropionase</fullName>
        <ecNumber evidence="4">3.5.2.7</ecNumber>
    </recommendedName>
</protein>
<dbReference type="Proteomes" id="UP001431209">
    <property type="component" value="Unassembled WGS sequence"/>
</dbReference>
<evidence type="ECO:0000256" key="2">
    <source>
        <dbReference type="ARBA" id="ARBA00004758"/>
    </source>
</evidence>
<dbReference type="Gene3D" id="2.30.40.10">
    <property type="entry name" value="Urease, subunit C, domain 1"/>
    <property type="match status" value="1"/>
</dbReference>
<comment type="similarity">
    <text evidence="3">Belongs to the metallo-dependent hydrolases superfamily. HutI family.</text>
</comment>
<comment type="pathway">
    <text evidence="2">Amino-acid degradation; L-histidine degradation into L-glutamate; N-formimidoyl-L-glutamate from L-histidine: step 3/3.</text>
</comment>
<evidence type="ECO:0000256" key="4">
    <source>
        <dbReference type="ARBA" id="ARBA00012864"/>
    </source>
</evidence>
<dbReference type="GO" id="GO:0005737">
    <property type="term" value="C:cytoplasm"/>
    <property type="evidence" value="ECO:0007669"/>
    <property type="project" value="InterPro"/>
</dbReference>
<dbReference type="SUPFAM" id="SSF51556">
    <property type="entry name" value="Metallo-dependent hydrolases"/>
    <property type="match status" value="1"/>
</dbReference>
<comment type="catalytic activity">
    <reaction evidence="1">
        <text>4-imidazolone-5-propanoate + H2O = N-formimidoyl-L-glutamate</text>
        <dbReference type="Rhea" id="RHEA:23660"/>
        <dbReference type="ChEBI" id="CHEBI:15377"/>
        <dbReference type="ChEBI" id="CHEBI:58928"/>
        <dbReference type="ChEBI" id="CHEBI:77893"/>
        <dbReference type="EC" id="3.5.2.7"/>
    </reaction>
</comment>
<proteinExistence type="inferred from homology"/>
<keyword evidence="10" id="KW-0408">Iron</keyword>
<accession>A0AAW2ZHC9</accession>
<feature type="non-terminal residue" evidence="12">
    <location>
        <position position="339"/>
    </location>
</feature>
<evidence type="ECO:0000256" key="1">
    <source>
        <dbReference type="ARBA" id="ARBA00000853"/>
    </source>
</evidence>
<evidence type="ECO:0000256" key="6">
    <source>
        <dbReference type="ARBA" id="ARBA00022723"/>
    </source>
</evidence>